<protein>
    <submittedName>
        <fullName evidence="2">Transposase</fullName>
    </submittedName>
</protein>
<reference evidence="2" key="1">
    <citation type="submission" date="2019-11" db="UniProtKB">
        <authorList>
            <consortium name="WormBaseParasite"/>
        </authorList>
    </citation>
    <scope>IDENTIFICATION</scope>
</reference>
<dbReference type="WBParaSite" id="MCU_006825-RA">
    <property type="protein sequence ID" value="MCU_006825-RA"/>
    <property type="gene ID" value="MCU_006825"/>
</dbReference>
<proteinExistence type="predicted"/>
<feature type="region of interest" description="Disordered" evidence="1">
    <location>
        <begin position="14"/>
        <end position="40"/>
    </location>
</feature>
<feature type="region of interest" description="Disordered" evidence="1">
    <location>
        <begin position="56"/>
        <end position="85"/>
    </location>
</feature>
<name>A0A5K3FBE0_MESCO</name>
<organism evidence="2">
    <name type="scientific">Mesocestoides corti</name>
    <name type="common">Flatworm</name>
    <dbReference type="NCBI Taxonomy" id="53468"/>
    <lineage>
        <taxon>Eukaryota</taxon>
        <taxon>Metazoa</taxon>
        <taxon>Spiralia</taxon>
        <taxon>Lophotrochozoa</taxon>
        <taxon>Platyhelminthes</taxon>
        <taxon>Cestoda</taxon>
        <taxon>Eucestoda</taxon>
        <taxon>Cyclophyllidea</taxon>
        <taxon>Mesocestoididae</taxon>
        <taxon>Mesocestoides</taxon>
    </lineage>
</organism>
<sequence length="85" mass="9412">MAWHHCDGIATANDTTGVAVGTYSDNSGASDADSHPAEHIPSTRWRFGRFYLGDGLRRHPDKRSRSGNRQGENTSDQTIRKIKKS</sequence>
<evidence type="ECO:0000256" key="1">
    <source>
        <dbReference type="SAM" id="MobiDB-lite"/>
    </source>
</evidence>
<accession>A0A5K3FBE0</accession>
<feature type="compositionally biased region" description="Polar residues" evidence="1">
    <location>
        <begin position="67"/>
        <end position="77"/>
    </location>
</feature>
<dbReference type="AlphaFoldDB" id="A0A5K3FBE0"/>
<evidence type="ECO:0000313" key="2">
    <source>
        <dbReference type="WBParaSite" id="MCU_006825-RA"/>
    </source>
</evidence>